<evidence type="ECO:0000313" key="2">
    <source>
        <dbReference type="Proteomes" id="UP000601435"/>
    </source>
</evidence>
<dbReference type="AlphaFoldDB" id="A0A812SYL5"/>
<dbReference type="EMBL" id="CAJNJA010023075">
    <property type="protein sequence ID" value="CAE7505072.1"/>
    <property type="molecule type" value="Genomic_DNA"/>
</dbReference>
<keyword evidence="2" id="KW-1185">Reference proteome</keyword>
<reference evidence="1" key="1">
    <citation type="submission" date="2021-02" db="EMBL/GenBank/DDBJ databases">
        <authorList>
            <person name="Dougan E. K."/>
            <person name="Rhodes N."/>
            <person name="Thang M."/>
            <person name="Chan C."/>
        </authorList>
    </citation>
    <scope>NUCLEOTIDE SEQUENCE</scope>
</reference>
<comment type="caution">
    <text evidence="1">The sequence shown here is derived from an EMBL/GenBank/DDBJ whole genome shotgun (WGS) entry which is preliminary data.</text>
</comment>
<protein>
    <submittedName>
        <fullName evidence="1">Uncharacterized protein</fullName>
    </submittedName>
</protein>
<feature type="non-terminal residue" evidence="1">
    <location>
        <position position="86"/>
    </location>
</feature>
<sequence>VCGHVLPVYGPLCLLRLRCRSSFVADRKCKMHLSGYCSWACARCNSHRDVASLGYFTLALAQLRRQLQPQRCPLSELGRANGLPDG</sequence>
<gene>
    <name evidence="1" type="ORF">SNEC2469_LOCUS14395</name>
</gene>
<organism evidence="1 2">
    <name type="scientific">Symbiodinium necroappetens</name>
    <dbReference type="NCBI Taxonomy" id="1628268"/>
    <lineage>
        <taxon>Eukaryota</taxon>
        <taxon>Sar</taxon>
        <taxon>Alveolata</taxon>
        <taxon>Dinophyceae</taxon>
        <taxon>Suessiales</taxon>
        <taxon>Symbiodiniaceae</taxon>
        <taxon>Symbiodinium</taxon>
    </lineage>
</organism>
<accession>A0A812SYL5</accession>
<dbReference type="Proteomes" id="UP000601435">
    <property type="component" value="Unassembled WGS sequence"/>
</dbReference>
<name>A0A812SYL5_9DINO</name>
<feature type="non-terminal residue" evidence="1">
    <location>
        <position position="1"/>
    </location>
</feature>
<evidence type="ECO:0000313" key="1">
    <source>
        <dbReference type="EMBL" id="CAE7505072.1"/>
    </source>
</evidence>
<proteinExistence type="predicted"/>